<evidence type="ECO:0000256" key="4">
    <source>
        <dbReference type="ARBA" id="ARBA00022622"/>
    </source>
</evidence>
<evidence type="ECO:0000259" key="14">
    <source>
        <dbReference type="SMART" id="SM00134"/>
    </source>
</evidence>
<dbReference type="STRING" id="30611.ENSOGAP00000002966"/>
<sequence length="125" mass="13966">MRSLEKLVLLPLLFVLVILCYSGFSLKCYSCLNPVADCTSVANCTPNLDACLHTIAGPRVYHQCWKLENCNFADISRLLGENELRYYCCSKDLCNHAENDGTTLSGKTVFALVTPFLAAAWNFYL</sequence>
<evidence type="ECO:0000256" key="13">
    <source>
        <dbReference type="SAM" id="SignalP"/>
    </source>
</evidence>
<dbReference type="CDD" id="cd23554">
    <property type="entry name" value="TFP_LU_ECD_CD59"/>
    <property type="match status" value="1"/>
</dbReference>
<dbReference type="InterPro" id="IPR056949">
    <property type="entry name" value="CD59"/>
</dbReference>
<dbReference type="PANTHER" id="PTHR10036">
    <property type="entry name" value="CD59 GLYCOPROTEIN"/>
    <property type="match status" value="1"/>
</dbReference>
<dbReference type="FunCoup" id="H0WMJ6">
    <property type="interactions" value="770"/>
</dbReference>
<dbReference type="InterPro" id="IPR016054">
    <property type="entry name" value="LY6_UPA_recep-like"/>
</dbReference>
<evidence type="ECO:0000256" key="1">
    <source>
        <dbReference type="ARBA" id="ARBA00004609"/>
    </source>
</evidence>
<keyword evidence="8" id="KW-0325">Glycoprotein</keyword>
<dbReference type="Gene3D" id="2.10.60.10">
    <property type="entry name" value="CD59"/>
    <property type="match status" value="1"/>
</dbReference>
<keyword evidence="16" id="KW-1185">Reference proteome</keyword>
<dbReference type="OMA" id="CEYSRLA"/>
<organism evidence="15 16">
    <name type="scientific">Otolemur garnettii</name>
    <name type="common">Small-eared galago</name>
    <name type="synonym">Garnett's greater bushbaby</name>
    <dbReference type="NCBI Taxonomy" id="30611"/>
    <lineage>
        <taxon>Eukaryota</taxon>
        <taxon>Metazoa</taxon>
        <taxon>Chordata</taxon>
        <taxon>Craniata</taxon>
        <taxon>Vertebrata</taxon>
        <taxon>Euteleostomi</taxon>
        <taxon>Mammalia</taxon>
        <taxon>Eutheria</taxon>
        <taxon>Euarchontoglires</taxon>
        <taxon>Primates</taxon>
        <taxon>Strepsirrhini</taxon>
        <taxon>Lorisiformes</taxon>
        <taxon>Galagidae</taxon>
        <taxon>Otolemur</taxon>
    </lineage>
</organism>
<dbReference type="InterPro" id="IPR045860">
    <property type="entry name" value="Snake_toxin-like_sf"/>
</dbReference>
<dbReference type="Pfam" id="PF25152">
    <property type="entry name" value="CD59"/>
    <property type="match status" value="1"/>
</dbReference>
<evidence type="ECO:0000256" key="10">
    <source>
        <dbReference type="ARBA" id="ARBA00029920"/>
    </source>
</evidence>
<evidence type="ECO:0000256" key="3">
    <source>
        <dbReference type="ARBA" id="ARBA00015038"/>
    </source>
</evidence>
<dbReference type="GO" id="GO:1903660">
    <property type="term" value="P:negative regulation of complement-dependent cytotoxicity"/>
    <property type="evidence" value="ECO:0007669"/>
    <property type="project" value="Ensembl"/>
</dbReference>
<evidence type="ECO:0000256" key="5">
    <source>
        <dbReference type="ARBA" id="ARBA00022729"/>
    </source>
</evidence>
<dbReference type="GO" id="GO:0001971">
    <property type="term" value="P:negative regulation of activation of membrane attack complex"/>
    <property type="evidence" value="ECO:0007669"/>
    <property type="project" value="Ensembl"/>
</dbReference>
<keyword evidence="9" id="KW-0449">Lipoprotein</keyword>
<evidence type="ECO:0000256" key="11">
    <source>
        <dbReference type="ARBA" id="ARBA00031590"/>
    </source>
</evidence>
<comment type="subunit">
    <text evidence="2">Interacts with T-cell surface antigen CD2.</text>
</comment>
<evidence type="ECO:0000313" key="15">
    <source>
        <dbReference type="Ensembl" id="ENSOGAP00000002966.1"/>
    </source>
</evidence>
<reference evidence="15" key="3">
    <citation type="submission" date="2025-09" db="UniProtKB">
        <authorList>
            <consortium name="Ensembl"/>
        </authorList>
    </citation>
    <scope>IDENTIFICATION</scope>
</reference>
<dbReference type="Ensembl" id="ENSOGAT00000003326.1">
    <property type="protein sequence ID" value="ENSOGAP00000002966.1"/>
    <property type="gene ID" value="ENSOGAG00000003325.1"/>
</dbReference>
<evidence type="ECO:0000256" key="9">
    <source>
        <dbReference type="ARBA" id="ARBA00023288"/>
    </source>
</evidence>
<dbReference type="GO" id="GO:0140311">
    <property type="term" value="F:protein sequestering activity"/>
    <property type="evidence" value="ECO:0007669"/>
    <property type="project" value="Ensembl"/>
</dbReference>
<reference evidence="16" key="1">
    <citation type="submission" date="2011-03" db="EMBL/GenBank/DDBJ databases">
        <title>Version 3 of the genome sequence of Otolemur garnettii (Bushbaby).</title>
        <authorList>
            <consortium name="The Broad Institute Genome Sequencing Platform"/>
            <person name="Di Palma F."/>
            <person name="Johnson J."/>
            <person name="Lander E.S."/>
            <person name="Lindblad-Toh K."/>
            <person name="Jaffe D.B."/>
            <person name="Gnerre S."/>
            <person name="MacCallum I."/>
            <person name="Przybylski D."/>
            <person name="Ribeiro F.J."/>
            <person name="Burton J.N."/>
            <person name="Walker B.J."/>
            <person name="Sharpe T."/>
            <person name="Hall G."/>
        </authorList>
    </citation>
    <scope>NUCLEOTIDE SEQUENCE [LARGE SCALE GENOMIC DNA]</scope>
</reference>
<dbReference type="InParanoid" id="H0WMJ6"/>
<keyword evidence="6" id="KW-0472">Membrane</keyword>
<dbReference type="EMBL" id="AAQR03002491">
    <property type="status" value="NOT_ANNOTATED_CDS"/>
    <property type="molecule type" value="Genomic_DNA"/>
</dbReference>
<comment type="subcellular location">
    <subcellularLocation>
        <location evidence="1">Cell membrane</location>
        <topology evidence="1">Lipid-anchor</topology>
        <topology evidence="1">GPI-anchor</topology>
    </subcellularLocation>
</comment>
<dbReference type="eggNOG" id="ENOG502SA4P">
    <property type="taxonomic scope" value="Eukaryota"/>
</dbReference>
<dbReference type="Proteomes" id="UP000005225">
    <property type="component" value="Unassembled WGS sequence"/>
</dbReference>
<name>H0WMJ6_OTOGA</name>
<feature type="chain" id="PRO_5003544726" description="CD59 glycoprotein" evidence="13">
    <location>
        <begin position="26"/>
        <end position="125"/>
    </location>
</feature>
<evidence type="ECO:0000256" key="7">
    <source>
        <dbReference type="ARBA" id="ARBA00023157"/>
    </source>
</evidence>
<protein>
    <recommendedName>
        <fullName evidence="3">CD59 glycoprotein</fullName>
    </recommendedName>
    <alternativeName>
        <fullName evidence="11">MAC-inhibitory protein</fullName>
    </alternativeName>
    <alternativeName>
        <fullName evidence="12">Membrane attack complex inhibition factor</fullName>
    </alternativeName>
    <alternativeName>
        <fullName evidence="10">Protectin</fullName>
    </alternativeName>
</protein>
<proteinExistence type="predicted"/>
<feature type="signal peptide" evidence="13">
    <location>
        <begin position="1"/>
        <end position="25"/>
    </location>
</feature>
<feature type="domain" description="UPAR/Ly6" evidence="14">
    <location>
        <begin position="26"/>
        <end position="105"/>
    </location>
</feature>
<keyword evidence="5 13" id="KW-0732">Signal</keyword>
<keyword evidence="4" id="KW-0336">GPI-anchor</keyword>
<dbReference type="PANTHER" id="PTHR10036:SF24">
    <property type="entry name" value="CD59 GLYCOPROTEIN"/>
    <property type="match status" value="1"/>
</dbReference>
<keyword evidence="7" id="KW-1015">Disulfide bond</keyword>
<dbReference type="AlphaFoldDB" id="H0WMJ6"/>
<dbReference type="HOGENOM" id="CLU_147732_1_0_1"/>
<dbReference type="GO" id="GO:0001848">
    <property type="term" value="F:complement binding"/>
    <property type="evidence" value="ECO:0007669"/>
    <property type="project" value="TreeGrafter"/>
</dbReference>
<evidence type="ECO:0000256" key="6">
    <source>
        <dbReference type="ARBA" id="ARBA00023136"/>
    </source>
</evidence>
<dbReference type="SMART" id="SM00134">
    <property type="entry name" value="LU"/>
    <property type="match status" value="1"/>
</dbReference>
<accession>H0WMJ6</accession>
<dbReference type="GO" id="GO:0009897">
    <property type="term" value="C:external side of plasma membrane"/>
    <property type="evidence" value="ECO:0007669"/>
    <property type="project" value="Ensembl"/>
</dbReference>
<dbReference type="EMBL" id="AAQR03002490">
    <property type="status" value="NOT_ANNOTATED_CDS"/>
    <property type="molecule type" value="Genomic_DNA"/>
</dbReference>
<evidence type="ECO:0000256" key="8">
    <source>
        <dbReference type="ARBA" id="ARBA00023180"/>
    </source>
</evidence>
<evidence type="ECO:0000256" key="2">
    <source>
        <dbReference type="ARBA" id="ARBA00011481"/>
    </source>
</evidence>
<reference evidence="15" key="2">
    <citation type="submission" date="2025-08" db="UniProtKB">
        <authorList>
            <consortium name="Ensembl"/>
        </authorList>
    </citation>
    <scope>IDENTIFICATION</scope>
</reference>
<evidence type="ECO:0000256" key="12">
    <source>
        <dbReference type="ARBA" id="ARBA00031867"/>
    </source>
</evidence>
<dbReference type="SUPFAM" id="SSF57302">
    <property type="entry name" value="Snake toxin-like"/>
    <property type="match status" value="1"/>
</dbReference>
<dbReference type="GeneTree" id="ENSGT00390000016309"/>
<dbReference type="GO" id="GO:0006956">
    <property type="term" value="P:complement activation"/>
    <property type="evidence" value="ECO:0007669"/>
    <property type="project" value="Ensembl"/>
</dbReference>
<evidence type="ECO:0000313" key="16">
    <source>
        <dbReference type="Proteomes" id="UP000005225"/>
    </source>
</evidence>